<sequence>MQFTLSTIAAVAALITSVSAHARMSDPPQWKVLVPDSMSPEAPDGSTFPCQGGVAESTASRTYQAGGSGTLQLHGTAVHGGGSGQMVITYDFPPTKDSVWRVMQSWEGNHPIQCLEGNLQDCFPGTAVSADHPLPPLQFAIPSGLPSGKAVVAWTWFNRLGNREMYMKCSTVQINGVDYGTSALSQAPGMLALPTMFRSSSGNGCEVPSSVDAIAFKNPGKNVIVSLAQSLLSKGVAPIPVACDPSLPGTAGNGLASLPSTGAVPVLSPIASVPSKIGNLGSGTESAPKDTVEVPAAPSAQAPVVSSPAPAAAAPEAAAPVASVQAPAAAAPVAASPAPASSVPTNAKVSGSATTADGQPCSTEGQIWCNDNDTWSMCGSGIRQWMGPVTLGMKCVNGEFVGANSKVKRGMRFSAEHMRRHAHF</sequence>
<dbReference type="PANTHER" id="PTHR36182">
    <property type="entry name" value="PROTEIN, PUTATIVE (AFU_ORTHOLOGUE AFUA_6G10930)-RELATED"/>
    <property type="match status" value="1"/>
</dbReference>
<dbReference type="eggNOG" id="ENOG502S005">
    <property type="taxonomic scope" value="Eukaryota"/>
</dbReference>
<evidence type="ECO:0000313" key="5">
    <source>
        <dbReference type="Proteomes" id="UP000018144"/>
    </source>
</evidence>
<feature type="signal peptide" evidence="2">
    <location>
        <begin position="1"/>
        <end position="20"/>
    </location>
</feature>
<evidence type="ECO:0000256" key="1">
    <source>
        <dbReference type="SAM" id="MobiDB-lite"/>
    </source>
</evidence>
<dbReference type="EMBL" id="HF936105">
    <property type="protein sequence ID" value="CCX14970.1"/>
    <property type="molecule type" value="Genomic_DNA"/>
</dbReference>
<proteinExistence type="predicted"/>
<dbReference type="AlphaFoldDB" id="U4L4M3"/>
<name>U4L4M3_PYROM</name>
<dbReference type="STRING" id="1076935.U4L4M3"/>
<reference evidence="3 5" key="1">
    <citation type="journal article" date="2013" name="PLoS Genet.">
        <title>The genome and development-dependent transcriptomes of Pyronema confluens: a window into fungal evolution.</title>
        <authorList>
            <person name="Traeger S."/>
            <person name="Altegoer F."/>
            <person name="Freitag M."/>
            <person name="Gabaldon T."/>
            <person name="Kempken F."/>
            <person name="Kumar A."/>
            <person name="Marcet-Houben M."/>
            <person name="Poggeler S."/>
            <person name="Stajich J.E."/>
            <person name="Nowrousian M."/>
        </authorList>
    </citation>
    <scope>NUCLEOTIDE SEQUENCE [LARGE SCALE GENOMIC DNA]</scope>
    <source>
        <strain evidence="5">CBS 100304</strain>
        <strain evidence="3">CBS100304</strain>
        <tissue evidence="3">Vegetative mycelium</tissue>
    </source>
</reference>
<keyword evidence="5" id="KW-1185">Reference proteome</keyword>
<dbReference type="Proteomes" id="UP000018144">
    <property type="component" value="Unassembled WGS sequence"/>
</dbReference>
<evidence type="ECO:0008006" key="6">
    <source>
        <dbReference type="Google" id="ProtNLM"/>
    </source>
</evidence>
<dbReference type="Gene3D" id="2.70.50.70">
    <property type="match status" value="1"/>
</dbReference>
<feature type="region of interest" description="Disordered" evidence="1">
    <location>
        <begin position="336"/>
        <end position="365"/>
    </location>
</feature>
<accession>U4L4M3</accession>
<dbReference type="EMBL" id="HF935222">
    <property type="protein sequence ID" value="CCX04980.1"/>
    <property type="molecule type" value="Genomic_DNA"/>
</dbReference>
<dbReference type="PANTHER" id="PTHR36182:SF2">
    <property type="entry name" value="LYTIC POLYSACCHARIDE MONOOXYGENASE"/>
    <property type="match status" value="1"/>
</dbReference>
<gene>
    <name evidence="4" type="ORF">PCON_01196</name>
    <name evidence="3" type="ORF">PCON_04143</name>
</gene>
<feature type="chain" id="PRO_5015101580" description="Chitin-binding type-4 domain-containing protein" evidence="2">
    <location>
        <begin position="21"/>
        <end position="424"/>
    </location>
</feature>
<evidence type="ECO:0000313" key="4">
    <source>
        <dbReference type="EMBL" id="CCX14970.1"/>
    </source>
</evidence>
<evidence type="ECO:0000256" key="2">
    <source>
        <dbReference type="SAM" id="SignalP"/>
    </source>
</evidence>
<keyword evidence="2" id="KW-0732">Signal</keyword>
<organism evidence="3 5">
    <name type="scientific">Pyronema omphalodes (strain CBS 100304)</name>
    <name type="common">Pyronema confluens</name>
    <dbReference type="NCBI Taxonomy" id="1076935"/>
    <lineage>
        <taxon>Eukaryota</taxon>
        <taxon>Fungi</taxon>
        <taxon>Dikarya</taxon>
        <taxon>Ascomycota</taxon>
        <taxon>Pezizomycotina</taxon>
        <taxon>Pezizomycetes</taxon>
        <taxon>Pezizales</taxon>
        <taxon>Pyronemataceae</taxon>
        <taxon>Pyronema</taxon>
    </lineage>
</organism>
<protein>
    <recommendedName>
        <fullName evidence="6">Chitin-binding type-4 domain-containing protein</fullName>
    </recommendedName>
</protein>
<feature type="compositionally biased region" description="Polar residues" evidence="1">
    <location>
        <begin position="345"/>
        <end position="365"/>
    </location>
</feature>
<dbReference type="OrthoDB" id="2342176at2759"/>
<evidence type="ECO:0000313" key="3">
    <source>
        <dbReference type="EMBL" id="CCX04980.1"/>
    </source>
</evidence>